<evidence type="ECO:0000313" key="2">
    <source>
        <dbReference type="Proteomes" id="UP000053825"/>
    </source>
</evidence>
<evidence type="ECO:0000313" key="1">
    <source>
        <dbReference type="EMBL" id="KOC60096.1"/>
    </source>
</evidence>
<accession>A0A0L7QNN3</accession>
<reference evidence="1 2" key="1">
    <citation type="submission" date="2015-07" db="EMBL/GenBank/DDBJ databases">
        <title>The genome of Habropoda laboriosa.</title>
        <authorList>
            <person name="Pan H."/>
            <person name="Kapheim K."/>
        </authorList>
    </citation>
    <scope>NUCLEOTIDE SEQUENCE [LARGE SCALE GENOMIC DNA]</scope>
    <source>
        <strain evidence="1">0110345459</strain>
    </source>
</reference>
<protein>
    <submittedName>
        <fullName evidence="1">Uncharacterized protein</fullName>
    </submittedName>
</protein>
<proteinExistence type="predicted"/>
<dbReference type="Proteomes" id="UP000053825">
    <property type="component" value="Unassembled WGS sequence"/>
</dbReference>
<name>A0A0L7QNN3_9HYME</name>
<organism evidence="1 2">
    <name type="scientific">Habropoda laboriosa</name>
    <dbReference type="NCBI Taxonomy" id="597456"/>
    <lineage>
        <taxon>Eukaryota</taxon>
        <taxon>Metazoa</taxon>
        <taxon>Ecdysozoa</taxon>
        <taxon>Arthropoda</taxon>
        <taxon>Hexapoda</taxon>
        <taxon>Insecta</taxon>
        <taxon>Pterygota</taxon>
        <taxon>Neoptera</taxon>
        <taxon>Endopterygota</taxon>
        <taxon>Hymenoptera</taxon>
        <taxon>Apocrita</taxon>
        <taxon>Aculeata</taxon>
        <taxon>Apoidea</taxon>
        <taxon>Anthophila</taxon>
        <taxon>Apidae</taxon>
        <taxon>Habropoda</taxon>
    </lineage>
</organism>
<keyword evidence="2" id="KW-1185">Reference proteome</keyword>
<dbReference type="AlphaFoldDB" id="A0A0L7QNN3"/>
<sequence>MCTYNDGASSVLKILKELMILIGPSTLEWCETWNNIHVRAADRRASLSTKEGRIETRRKRKAIEDLNQSREGVIYEPGIDRNP</sequence>
<gene>
    <name evidence="1" type="ORF">WH47_09094</name>
</gene>
<dbReference type="EMBL" id="KQ414856">
    <property type="protein sequence ID" value="KOC60096.1"/>
    <property type="molecule type" value="Genomic_DNA"/>
</dbReference>